<evidence type="ECO:0008006" key="4">
    <source>
        <dbReference type="Google" id="ProtNLM"/>
    </source>
</evidence>
<organism evidence="2 3">
    <name type="scientific">Lymnaea stagnalis</name>
    <name type="common">Great pond snail</name>
    <name type="synonym">Helix stagnalis</name>
    <dbReference type="NCBI Taxonomy" id="6523"/>
    <lineage>
        <taxon>Eukaryota</taxon>
        <taxon>Metazoa</taxon>
        <taxon>Spiralia</taxon>
        <taxon>Lophotrochozoa</taxon>
        <taxon>Mollusca</taxon>
        <taxon>Gastropoda</taxon>
        <taxon>Heterobranchia</taxon>
        <taxon>Euthyneura</taxon>
        <taxon>Panpulmonata</taxon>
        <taxon>Hygrophila</taxon>
        <taxon>Lymnaeoidea</taxon>
        <taxon>Lymnaeidae</taxon>
        <taxon>Lymnaea</taxon>
    </lineage>
</organism>
<keyword evidence="1" id="KW-0812">Transmembrane</keyword>
<keyword evidence="3" id="KW-1185">Reference proteome</keyword>
<keyword evidence="1" id="KW-1133">Transmembrane helix</keyword>
<dbReference type="Proteomes" id="UP001497497">
    <property type="component" value="Unassembled WGS sequence"/>
</dbReference>
<evidence type="ECO:0000256" key="1">
    <source>
        <dbReference type="SAM" id="Phobius"/>
    </source>
</evidence>
<feature type="transmembrane region" description="Helical" evidence="1">
    <location>
        <begin position="111"/>
        <end position="135"/>
    </location>
</feature>
<gene>
    <name evidence="2" type="ORF">GSLYS_00013204001</name>
</gene>
<protein>
    <recommendedName>
        <fullName evidence="4">Transmembrane protein 186</fullName>
    </recommendedName>
</protein>
<sequence length="223" mass="26082">MFRLQSLYLCKSLKFGNELLRCAISVKEIPVRHFSSTKCQGILSLRQTKLFQPRNEKDKVPQDFVLIYENSLKNVIDPCRAVSTSMCFVTFGVASIYMLTNQENLQPWEIYTISGMCLFPLIILFFVNIISRYYLLRIYSNKDMTKFIGIYRSLMGLIRQIQYSPSDLKPIQSTNKNISTYIKSNVLIKGRRLHLRATDFVMPKYYNLHTGFDQVLKKKKNND</sequence>
<dbReference type="AlphaFoldDB" id="A0AAV2I2R4"/>
<evidence type="ECO:0000313" key="2">
    <source>
        <dbReference type="EMBL" id="CAL1539386.1"/>
    </source>
</evidence>
<feature type="transmembrane region" description="Helical" evidence="1">
    <location>
        <begin position="81"/>
        <end position="99"/>
    </location>
</feature>
<evidence type="ECO:0000313" key="3">
    <source>
        <dbReference type="Proteomes" id="UP001497497"/>
    </source>
</evidence>
<dbReference type="EMBL" id="CAXITT010000338">
    <property type="protein sequence ID" value="CAL1539386.1"/>
    <property type="molecule type" value="Genomic_DNA"/>
</dbReference>
<proteinExistence type="predicted"/>
<reference evidence="2 3" key="1">
    <citation type="submission" date="2024-04" db="EMBL/GenBank/DDBJ databases">
        <authorList>
            <consortium name="Genoscope - CEA"/>
            <person name="William W."/>
        </authorList>
    </citation>
    <scope>NUCLEOTIDE SEQUENCE [LARGE SCALE GENOMIC DNA]</scope>
</reference>
<accession>A0AAV2I2R4</accession>
<keyword evidence="1" id="KW-0472">Membrane</keyword>
<comment type="caution">
    <text evidence="2">The sequence shown here is derived from an EMBL/GenBank/DDBJ whole genome shotgun (WGS) entry which is preliminary data.</text>
</comment>
<name>A0AAV2I2R4_LYMST</name>